<dbReference type="PANTHER" id="PTHR34353:SF2">
    <property type="entry name" value="CRISPR-ASSOCIATED ENDONUCLEASE CAS1 1"/>
    <property type="match status" value="1"/>
</dbReference>
<reference evidence="8 9" key="1">
    <citation type="submission" date="2019-02" db="EMBL/GenBank/DDBJ databases">
        <title>Deep-cultivation of Planctomycetes and their phenomic and genomic characterization uncovers novel biology.</title>
        <authorList>
            <person name="Wiegand S."/>
            <person name="Jogler M."/>
            <person name="Boedeker C."/>
            <person name="Pinto D."/>
            <person name="Vollmers J."/>
            <person name="Rivas-Marin E."/>
            <person name="Kohn T."/>
            <person name="Peeters S.H."/>
            <person name="Heuer A."/>
            <person name="Rast P."/>
            <person name="Oberbeckmann S."/>
            <person name="Bunk B."/>
            <person name="Jeske O."/>
            <person name="Meyerdierks A."/>
            <person name="Storesund J.E."/>
            <person name="Kallscheuer N."/>
            <person name="Luecker S."/>
            <person name="Lage O.M."/>
            <person name="Pohl T."/>
            <person name="Merkel B.J."/>
            <person name="Hornburger P."/>
            <person name="Mueller R.-W."/>
            <person name="Bruemmer F."/>
            <person name="Labrenz M."/>
            <person name="Spormann A.M."/>
            <person name="Op den Camp H."/>
            <person name="Overmann J."/>
            <person name="Amann R."/>
            <person name="Jetten M.S.M."/>
            <person name="Mascher T."/>
            <person name="Medema M.H."/>
            <person name="Devos D.P."/>
            <person name="Kaster A.-K."/>
            <person name="Ovreas L."/>
            <person name="Rohde M."/>
            <person name="Galperin M.Y."/>
            <person name="Jogler C."/>
        </authorList>
    </citation>
    <scope>NUCLEOTIDE SEQUENCE [LARGE SCALE GENOMIC DNA]</scope>
    <source>
        <strain evidence="8 9">I41</strain>
    </source>
</reference>
<accession>A0A517TX52</accession>
<keyword evidence="1" id="KW-0540">Nuclease</keyword>
<evidence type="ECO:0000256" key="3">
    <source>
        <dbReference type="ARBA" id="ARBA00022759"/>
    </source>
</evidence>
<dbReference type="AlphaFoldDB" id="A0A517TX52"/>
<dbReference type="Proteomes" id="UP000317909">
    <property type="component" value="Chromosome"/>
</dbReference>
<keyword evidence="2" id="KW-0479">Metal-binding</keyword>
<dbReference type="Pfam" id="PF01867">
    <property type="entry name" value="Cas_Cas1"/>
    <property type="match status" value="1"/>
</dbReference>
<evidence type="ECO:0000256" key="2">
    <source>
        <dbReference type="ARBA" id="ARBA00022723"/>
    </source>
</evidence>
<dbReference type="GO" id="GO:0016787">
    <property type="term" value="F:hydrolase activity"/>
    <property type="evidence" value="ECO:0007669"/>
    <property type="project" value="UniProtKB-KW"/>
</dbReference>
<keyword evidence="6" id="KW-0051">Antiviral defense</keyword>
<evidence type="ECO:0000313" key="9">
    <source>
        <dbReference type="Proteomes" id="UP000317909"/>
    </source>
</evidence>
<evidence type="ECO:0000256" key="6">
    <source>
        <dbReference type="ARBA" id="ARBA00023118"/>
    </source>
</evidence>
<dbReference type="GO" id="GO:0004519">
    <property type="term" value="F:endonuclease activity"/>
    <property type="evidence" value="ECO:0007669"/>
    <property type="project" value="UniProtKB-KW"/>
</dbReference>
<evidence type="ECO:0000256" key="7">
    <source>
        <dbReference type="ARBA" id="ARBA00038592"/>
    </source>
</evidence>
<protein>
    <submittedName>
        <fullName evidence="8">CRISPR-associated endonuclease Cas1</fullName>
    </submittedName>
</protein>
<gene>
    <name evidence="8" type="primary">cas1</name>
    <name evidence="8" type="ORF">I41_21360</name>
</gene>
<sequence>MIKRTLEISREPAHLSLRNEQLLLKRDGVIVGQAPCEDLGVVVVDHPQTTYTHAALAKLAECGAAVVLCGPDHLPAAMLLPLADHSQVVWRLRDQLAVGRPLAKQLWKQLVVAKIQGQARNLHRSLPAYRKLLALAGEVRSGDPTNIEAQAARV</sequence>
<keyword evidence="4" id="KW-0378">Hydrolase</keyword>
<keyword evidence="5" id="KW-0460">Magnesium</keyword>
<evidence type="ECO:0000313" key="8">
    <source>
        <dbReference type="EMBL" id="QDT72949.1"/>
    </source>
</evidence>
<organism evidence="8 9">
    <name type="scientific">Lacipirellula limnantheis</name>
    <dbReference type="NCBI Taxonomy" id="2528024"/>
    <lineage>
        <taxon>Bacteria</taxon>
        <taxon>Pseudomonadati</taxon>
        <taxon>Planctomycetota</taxon>
        <taxon>Planctomycetia</taxon>
        <taxon>Pirellulales</taxon>
        <taxon>Lacipirellulaceae</taxon>
        <taxon>Lacipirellula</taxon>
    </lineage>
</organism>
<name>A0A517TX52_9BACT</name>
<dbReference type="InterPro" id="IPR050646">
    <property type="entry name" value="Cas1"/>
</dbReference>
<proteinExistence type="predicted"/>
<dbReference type="GO" id="GO:0051607">
    <property type="term" value="P:defense response to virus"/>
    <property type="evidence" value="ECO:0007669"/>
    <property type="project" value="UniProtKB-KW"/>
</dbReference>
<evidence type="ECO:0000256" key="4">
    <source>
        <dbReference type="ARBA" id="ARBA00022801"/>
    </source>
</evidence>
<dbReference type="InterPro" id="IPR002729">
    <property type="entry name" value="CRISPR-assoc_Cas1"/>
</dbReference>
<dbReference type="GO" id="GO:0046872">
    <property type="term" value="F:metal ion binding"/>
    <property type="evidence" value="ECO:0007669"/>
    <property type="project" value="UniProtKB-KW"/>
</dbReference>
<evidence type="ECO:0000256" key="5">
    <source>
        <dbReference type="ARBA" id="ARBA00022842"/>
    </source>
</evidence>
<evidence type="ECO:0000256" key="1">
    <source>
        <dbReference type="ARBA" id="ARBA00022722"/>
    </source>
</evidence>
<keyword evidence="3 8" id="KW-0255">Endonuclease</keyword>
<dbReference type="GO" id="GO:0003676">
    <property type="term" value="F:nucleic acid binding"/>
    <property type="evidence" value="ECO:0007669"/>
    <property type="project" value="InterPro"/>
</dbReference>
<dbReference type="KEGG" id="llh:I41_21360"/>
<dbReference type="GO" id="GO:0043571">
    <property type="term" value="P:maintenance of CRISPR repeat elements"/>
    <property type="evidence" value="ECO:0007669"/>
    <property type="project" value="InterPro"/>
</dbReference>
<dbReference type="PANTHER" id="PTHR34353">
    <property type="entry name" value="CRISPR-ASSOCIATED ENDONUCLEASE CAS1 1"/>
    <property type="match status" value="1"/>
</dbReference>
<dbReference type="EMBL" id="CP036339">
    <property type="protein sequence ID" value="QDT72949.1"/>
    <property type="molecule type" value="Genomic_DNA"/>
</dbReference>
<comment type="subunit">
    <text evidence="7">Homodimer, forms a heterotetramer with a Cas2 homodimer.</text>
</comment>
<keyword evidence="9" id="KW-1185">Reference proteome</keyword>